<protein>
    <submittedName>
        <fullName evidence="6">Sarcosine oxidase subunit alpha family protein</fullName>
    </submittedName>
</protein>
<dbReference type="InterPro" id="IPR041117">
    <property type="entry name" value="SoxA_A3"/>
</dbReference>
<dbReference type="Pfam" id="PF13510">
    <property type="entry name" value="Fer2_4"/>
    <property type="match status" value="1"/>
</dbReference>
<dbReference type="Pfam" id="PF08669">
    <property type="entry name" value="GCV_T_C"/>
    <property type="match status" value="1"/>
</dbReference>
<dbReference type="RefSeq" id="WP_217779731.1">
    <property type="nucleotide sequence ID" value="NZ_JAHRWL010000002.1"/>
</dbReference>
<evidence type="ECO:0000259" key="2">
    <source>
        <dbReference type="Pfam" id="PF01571"/>
    </source>
</evidence>
<dbReference type="InterPro" id="IPR023753">
    <property type="entry name" value="FAD/NAD-binding_dom"/>
</dbReference>
<evidence type="ECO:0000313" key="6">
    <source>
        <dbReference type="EMBL" id="MBV2361407.1"/>
    </source>
</evidence>
<feature type="domain" description="GCVT N-terminal" evidence="2">
    <location>
        <begin position="621"/>
        <end position="891"/>
    </location>
</feature>
<feature type="domain" description="Aminomethyltransferase C-terminal" evidence="4">
    <location>
        <begin position="912"/>
        <end position="998"/>
    </location>
</feature>
<proteinExistence type="predicted"/>
<dbReference type="InterPro" id="IPR013977">
    <property type="entry name" value="GcvT_C"/>
</dbReference>
<evidence type="ECO:0000313" key="7">
    <source>
        <dbReference type="Proteomes" id="UP001166293"/>
    </source>
</evidence>
<evidence type="ECO:0000256" key="1">
    <source>
        <dbReference type="ARBA" id="ARBA00023002"/>
    </source>
</evidence>
<keyword evidence="1" id="KW-0560">Oxidoreductase</keyword>
<reference evidence="6" key="1">
    <citation type="submission" date="2021-06" db="EMBL/GenBank/DDBJ databases">
        <title>Thalassococcus sp. CAU 1522 isolated from sea sand, Republic of Korea.</title>
        <authorList>
            <person name="Kim W."/>
        </authorList>
    </citation>
    <scope>NUCLEOTIDE SEQUENCE</scope>
    <source>
        <strain evidence="6">CAU 1522</strain>
    </source>
</reference>
<feature type="domain" description="FAD/NAD(P)-binding" evidence="3">
    <location>
        <begin position="172"/>
        <end position="435"/>
    </location>
</feature>
<dbReference type="Pfam" id="PF01571">
    <property type="entry name" value="GCV_T"/>
    <property type="match status" value="1"/>
</dbReference>
<comment type="caution">
    <text evidence="6">The sequence shown here is derived from an EMBL/GenBank/DDBJ whole genome shotgun (WGS) entry which is preliminary data.</text>
</comment>
<dbReference type="InterPro" id="IPR006222">
    <property type="entry name" value="GCVT_N"/>
</dbReference>
<dbReference type="Proteomes" id="UP001166293">
    <property type="component" value="Unassembled WGS sequence"/>
</dbReference>
<evidence type="ECO:0000259" key="5">
    <source>
        <dbReference type="Pfam" id="PF17806"/>
    </source>
</evidence>
<feature type="domain" description="SoxA A3" evidence="5">
    <location>
        <begin position="524"/>
        <end position="606"/>
    </location>
</feature>
<keyword evidence="7" id="KW-1185">Reference proteome</keyword>
<dbReference type="InterPro" id="IPR006277">
    <property type="entry name" value="Sarcosine_oxidase_asu"/>
</dbReference>
<evidence type="ECO:0000259" key="4">
    <source>
        <dbReference type="Pfam" id="PF08669"/>
    </source>
</evidence>
<sequence>MSTRLARGGRLIDRSKQIEFTFNGKRLNGYAGDTLASALLANDQMMVGRSFKYHRPRGIVASGAEEPNALVNLGTGDRHEPNQRATTTELFDGLSATSQNHWPSLEFDIGVANNYLARFLPAGFYYKMFIHPRPLWKHVYEPFIRQSAGLGRAPDKEKVDPDTYEHFYAYVDVLVIGGGVAGLQAAKAAGDAGARVLLLEQTAHWGGRTPVDGGQVDGKPAAEWVSETVQALETMDNVRMRNRCMGAGLYDHGYALGYERLTDHAPKAGGPRHRLWRIRASQIVTATGAIERPISFAGNDIPGVMLASAVRDYVVDHGVSIGDRTVVVTNNDDAYRTAIALKQAGLDVPAILDARTHGGGALMDEARALGIRVETGRGIAKVKGTKRVTGVVMCSQAGEGALVEEIACDAVAMSGGWSPVVHLWSHTGGKLRWDEAGAFFRPDPDRAPIGADGSANVHAAGAANGWLALDDTLTDADKAGKAAARAAGFTPKRSAAPKAAAQDEAPLEPVWMMPQGAQHALRAKAWLDYQNDVKVSDVQLAAREGFESVEHTKRYTTLGMATDQGKLSNINGLATLARALGEPIPQVGTTTFRPPYTPISMGAIAGEARGAVFQPLRRTPLHDWHEANGAHWEPVGHWRRPYCFQQPGESVKDAVAREVRATRDSLGLLDASTLGKIIVKGPDAGRFLDMLYTNMMSNLAPGKCRYGLMCTENGFLTDDGVVARIDDDTWLCHTTTGGADRIHAHMEEWLQTEWWDWKVYTANVTEQFAQIAVVGPNARKVLEKLGGMDVSKDALPFMTWADGTLAGLPVRIFRISFSGELSYEIAVAAGQGRALWDKLREAGAEWGATPYGTEALHIMRAEKGFIMIGDETDGTVIPQDLGLHWAISKKKDDYLGKRAQQRNHMTDPDRWQLVGLETLDGSVLPDGAYAVADGKNANGQRNTEGRVTSTYHSPTLNKGIAMGLVKRGPDRMGEVIRFAKDDGTTMIEARIVSPVFYDPEGEKQNV</sequence>
<accession>A0ABS6NBL6</accession>
<gene>
    <name evidence="6" type="ORF">KUH32_16705</name>
</gene>
<organism evidence="6 7">
    <name type="scientific">Thalassococcus arenae</name>
    <dbReference type="NCBI Taxonomy" id="2851652"/>
    <lineage>
        <taxon>Bacteria</taxon>
        <taxon>Pseudomonadati</taxon>
        <taxon>Pseudomonadota</taxon>
        <taxon>Alphaproteobacteria</taxon>
        <taxon>Rhodobacterales</taxon>
        <taxon>Roseobacteraceae</taxon>
        <taxon>Thalassococcus</taxon>
    </lineage>
</organism>
<dbReference type="NCBIfam" id="TIGR01372">
    <property type="entry name" value="soxA"/>
    <property type="match status" value="1"/>
</dbReference>
<dbReference type="Pfam" id="PF07992">
    <property type="entry name" value="Pyr_redox_2"/>
    <property type="match status" value="1"/>
</dbReference>
<dbReference type="PANTHER" id="PTHR43757:SF2">
    <property type="entry name" value="AMINOMETHYLTRANSFERASE, MITOCHONDRIAL"/>
    <property type="match status" value="1"/>
</dbReference>
<dbReference type="Pfam" id="PF17806">
    <property type="entry name" value="SO_alpha_A3"/>
    <property type="match status" value="1"/>
</dbReference>
<dbReference type="PIRSF" id="PIRSF037980">
    <property type="entry name" value="SoxA"/>
    <property type="match status" value="1"/>
</dbReference>
<dbReference type="EMBL" id="JAHRWL010000002">
    <property type="protein sequence ID" value="MBV2361407.1"/>
    <property type="molecule type" value="Genomic_DNA"/>
</dbReference>
<evidence type="ECO:0000259" key="3">
    <source>
        <dbReference type="Pfam" id="PF07992"/>
    </source>
</evidence>
<name>A0ABS6NBL6_9RHOB</name>
<dbReference type="InterPro" id="IPR028896">
    <property type="entry name" value="GcvT/YgfZ/DmdA"/>
</dbReference>
<dbReference type="PANTHER" id="PTHR43757">
    <property type="entry name" value="AMINOMETHYLTRANSFERASE"/>
    <property type="match status" value="1"/>
</dbReference>